<keyword evidence="2" id="KW-1185">Reference proteome</keyword>
<gene>
    <name evidence="1" type="ORF">PHYPSEUDO_010604</name>
</gene>
<reference evidence="1" key="1">
    <citation type="submission" date="2021-02" db="EMBL/GenBank/DDBJ databases">
        <authorList>
            <person name="Palmer J.M."/>
        </authorList>
    </citation>
    <scope>NUCLEOTIDE SEQUENCE</scope>
    <source>
        <strain evidence="1">SCRP734</strain>
    </source>
</reference>
<sequence length="589" mass="66071">MKKHGVYDTSGLTLLGEEGAPLRLVGLSENDVRLQLTTADVAEGKVPVHVLVKLPDPCNWQLADDECPVLTFDQEDPIVRIPKAYAQGSGLYVRSDGLLLFQRQEVQKEWQALWKSVVQSYAALWVVGPPGTGKSCAAFAFACSLKRGGAELNGGQREEKWEVLWIHCSEEEMGDPLYCILFSGDDEKRTCTISRSQVDAVLELVNDYTVVFLDGYGKERDQRDDWRPDLYRDIPSTVASSLKSMAISPAPKSNTIQSVIQEQQLFKLFSWTLKDYQEALKNHEFFEHVRANLTAESSVAVETRMELLDEKFFVVGGNARLMFDGSTESAMDSLLFVLDTIRGINQYLEAAVGCSSGSVVNRLFSWYPGIIASRPQPSNVSTFVAREIGLRTGPAQLQDLAKCLAKNPAMAGWLFDMFFFSLLTNGGATIRDEDRCEEVWVSNEVVRFDPDGEIPLALSQQWLAPLKWNQAGYDAVFFESKDLDDTDGNARDAGFTTKVFFRIVQVTRSETHSFKVDYYKDLLSRFTNRAFILPVDEVTFRREGMSPVFYPSKRTGEVELNAAKVATDICIRVVALEYDMWSPRLVKSG</sequence>
<evidence type="ECO:0008006" key="3">
    <source>
        <dbReference type="Google" id="ProtNLM"/>
    </source>
</evidence>
<proteinExistence type="predicted"/>
<protein>
    <recommendedName>
        <fullName evidence="3">Crinkler (CRN) family protein</fullName>
    </recommendedName>
</protein>
<dbReference type="EMBL" id="JAGDFM010000458">
    <property type="protein sequence ID" value="KAG7378043.1"/>
    <property type="molecule type" value="Genomic_DNA"/>
</dbReference>
<dbReference type="Proteomes" id="UP000694044">
    <property type="component" value="Unassembled WGS sequence"/>
</dbReference>
<dbReference type="AlphaFoldDB" id="A0A8T1VCS8"/>
<dbReference type="OrthoDB" id="77741at2759"/>
<comment type="caution">
    <text evidence="1">The sequence shown here is derived from an EMBL/GenBank/DDBJ whole genome shotgun (WGS) entry which is preliminary data.</text>
</comment>
<evidence type="ECO:0000313" key="2">
    <source>
        <dbReference type="Proteomes" id="UP000694044"/>
    </source>
</evidence>
<evidence type="ECO:0000313" key="1">
    <source>
        <dbReference type="EMBL" id="KAG7378043.1"/>
    </source>
</evidence>
<organism evidence="1 2">
    <name type="scientific">Phytophthora pseudosyringae</name>
    <dbReference type="NCBI Taxonomy" id="221518"/>
    <lineage>
        <taxon>Eukaryota</taxon>
        <taxon>Sar</taxon>
        <taxon>Stramenopiles</taxon>
        <taxon>Oomycota</taxon>
        <taxon>Peronosporomycetes</taxon>
        <taxon>Peronosporales</taxon>
        <taxon>Peronosporaceae</taxon>
        <taxon>Phytophthora</taxon>
    </lineage>
</organism>
<name>A0A8T1VCS8_9STRA</name>
<accession>A0A8T1VCS8</accession>